<name>A0ABV6N7H5_9PSEU</name>
<dbReference type="Proteomes" id="UP001589810">
    <property type="component" value="Unassembled WGS sequence"/>
</dbReference>
<dbReference type="Gene3D" id="1.10.357.10">
    <property type="entry name" value="Tetracycline Repressor, domain 2"/>
    <property type="match status" value="1"/>
</dbReference>
<protein>
    <submittedName>
        <fullName evidence="4">TetR family transcriptional regulator</fullName>
    </submittedName>
</protein>
<evidence type="ECO:0000256" key="2">
    <source>
        <dbReference type="PROSITE-ProRule" id="PRU00335"/>
    </source>
</evidence>
<dbReference type="PANTHER" id="PTHR30328:SF54">
    <property type="entry name" value="HTH-TYPE TRANSCRIPTIONAL REPRESSOR SCO4008"/>
    <property type="match status" value="1"/>
</dbReference>
<evidence type="ECO:0000313" key="5">
    <source>
        <dbReference type="Proteomes" id="UP001589810"/>
    </source>
</evidence>
<evidence type="ECO:0000259" key="3">
    <source>
        <dbReference type="PROSITE" id="PS50977"/>
    </source>
</evidence>
<dbReference type="Pfam" id="PF00440">
    <property type="entry name" value="TetR_N"/>
    <property type="match status" value="1"/>
</dbReference>
<sequence>MATRDPEAKRQALLDAALTEFAAHGISGARMDQVAKRAGCSAGLAYTYFKGKDELFDAVYEQIVRLTVSEVPIDADDLPGYAVRLYDAHLANPEVGRLISWYRLERGAAALATPLAVESTQAKADAIRAAQAAGTVSSRFDASALLSLVLHTAALWTTNEPLALDHDRIRATIAEAVRLLVTP</sequence>
<feature type="domain" description="HTH tetR-type" evidence="3">
    <location>
        <begin position="7"/>
        <end position="67"/>
    </location>
</feature>
<organism evidence="4 5">
    <name type="scientific">Kutzneria chonburiensis</name>
    <dbReference type="NCBI Taxonomy" id="1483604"/>
    <lineage>
        <taxon>Bacteria</taxon>
        <taxon>Bacillati</taxon>
        <taxon>Actinomycetota</taxon>
        <taxon>Actinomycetes</taxon>
        <taxon>Pseudonocardiales</taxon>
        <taxon>Pseudonocardiaceae</taxon>
        <taxon>Kutzneria</taxon>
    </lineage>
</organism>
<dbReference type="SUPFAM" id="SSF46689">
    <property type="entry name" value="Homeodomain-like"/>
    <property type="match status" value="1"/>
</dbReference>
<dbReference type="InterPro" id="IPR041467">
    <property type="entry name" value="Sco4008_C"/>
</dbReference>
<evidence type="ECO:0000313" key="4">
    <source>
        <dbReference type="EMBL" id="MFC0548553.1"/>
    </source>
</evidence>
<gene>
    <name evidence="4" type="ORF">ACFFH7_44100</name>
</gene>
<dbReference type="SUPFAM" id="SSF48498">
    <property type="entry name" value="Tetracyclin repressor-like, C-terminal domain"/>
    <property type="match status" value="1"/>
</dbReference>
<dbReference type="InterPro" id="IPR009057">
    <property type="entry name" value="Homeodomain-like_sf"/>
</dbReference>
<keyword evidence="5" id="KW-1185">Reference proteome</keyword>
<keyword evidence="1 2" id="KW-0238">DNA-binding</keyword>
<dbReference type="PRINTS" id="PR00455">
    <property type="entry name" value="HTHTETR"/>
</dbReference>
<dbReference type="RefSeq" id="WP_273943987.1">
    <property type="nucleotide sequence ID" value="NZ_CP097263.1"/>
</dbReference>
<dbReference type="InterPro" id="IPR036271">
    <property type="entry name" value="Tet_transcr_reg_TetR-rel_C_sf"/>
</dbReference>
<reference evidence="4 5" key="1">
    <citation type="submission" date="2024-09" db="EMBL/GenBank/DDBJ databases">
        <authorList>
            <person name="Sun Q."/>
            <person name="Mori K."/>
        </authorList>
    </citation>
    <scope>NUCLEOTIDE SEQUENCE [LARGE SCALE GENOMIC DNA]</scope>
    <source>
        <strain evidence="4 5">TBRC 1432</strain>
    </source>
</reference>
<feature type="DNA-binding region" description="H-T-H motif" evidence="2">
    <location>
        <begin position="30"/>
        <end position="49"/>
    </location>
</feature>
<evidence type="ECO:0000256" key="1">
    <source>
        <dbReference type="ARBA" id="ARBA00023125"/>
    </source>
</evidence>
<accession>A0ABV6N7H5</accession>
<comment type="caution">
    <text evidence="4">The sequence shown here is derived from an EMBL/GenBank/DDBJ whole genome shotgun (WGS) entry which is preliminary data.</text>
</comment>
<dbReference type="PANTHER" id="PTHR30328">
    <property type="entry name" value="TRANSCRIPTIONAL REPRESSOR"/>
    <property type="match status" value="1"/>
</dbReference>
<dbReference type="PROSITE" id="PS50977">
    <property type="entry name" value="HTH_TETR_2"/>
    <property type="match status" value="1"/>
</dbReference>
<dbReference type="Pfam" id="PF17926">
    <property type="entry name" value="TetR_C_21"/>
    <property type="match status" value="1"/>
</dbReference>
<dbReference type="EMBL" id="JBHLUD010000016">
    <property type="protein sequence ID" value="MFC0548553.1"/>
    <property type="molecule type" value="Genomic_DNA"/>
</dbReference>
<dbReference type="InterPro" id="IPR001647">
    <property type="entry name" value="HTH_TetR"/>
</dbReference>
<proteinExistence type="predicted"/>
<dbReference type="InterPro" id="IPR050109">
    <property type="entry name" value="HTH-type_TetR-like_transc_reg"/>
</dbReference>